<feature type="transmembrane region" description="Helical" evidence="1">
    <location>
        <begin position="54"/>
        <end position="74"/>
    </location>
</feature>
<name>A0AAF5D032_STRER</name>
<dbReference type="WBParaSite" id="TCONS_00004675.p1">
    <property type="protein sequence ID" value="TCONS_00004675.p1"/>
    <property type="gene ID" value="XLOC_002502"/>
</dbReference>
<evidence type="ECO:0000256" key="1">
    <source>
        <dbReference type="SAM" id="Phobius"/>
    </source>
</evidence>
<sequence>MYLKKNKIPLHDMLFLIFQLISYTIYVLLAITLIVKMKHSKKYINGRNSFYIQFIINLFYDVGQALIIIIFQKFLDWGIFVDVLIKSSWLHKLYAPSCYISIAGSLIGNFIVLANRYCALQHPYFYRNKWNKKFSMILILIQVFLPTIIFCYTFNTNTTILYSNELKNYTFFIVNDNISILNNILLAIIAGACSTVSIFFNCVIIYKYNKIVNQTNNKGEKSKRISIVIYVTITNLSLFGLSIQQTLRMIFGIQRDYYMIFTLSHFLFWIVPLSNIFQPYLVLFLSKHIRKKFISIYFKPCILKNY</sequence>
<organism evidence="2 3">
    <name type="scientific">Strongyloides stercoralis</name>
    <name type="common">Threadworm</name>
    <dbReference type="NCBI Taxonomy" id="6248"/>
    <lineage>
        <taxon>Eukaryota</taxon>
        <taxon>Metazoa</taxon>
        <taxon>Ecdysozoa</taxon>
        <taxon>Nematoda</taxon>
        <taxon>Chromadorea</taxon>
        <taxon>Rhabditida</taxon>
        <taxon>Tylenchina</taxon>
        <taxon>Panagrolaimomorpha</taxon>
        <taxon>Strongyloidoidea</taxon>
        <taxon>Strongyloididae</taxon>
        <taxon>Strongyloides</taxon>
    </lineage>
</organism>
<keyword evidence="1" id="KW-1133">Transmembrane helix</keyword>
<dbReference type="AlphaFoldDB" id="A0AAF5D032"/>
<feature type="transmembrane region" description="Helical" evidence="1">
    <location>
        <begin position="227"/>
        <end position="246"/>
    </location>
</feature>
<accession>A0AAF5D032</accession>
<protein>
    <recommendedName>
        <fullName evidence="4">Serpentine receptor class gamma</fullName>
    </recommendedName>
</protein>
<proteinExistence type="predicted"/>
<dbReference type="InterPro" id="IPR019426">
    <property type="entry name" value="7TM_GPCR_serpentine_rcpt_Srv"/>
</dbReference>
<evidence type="ECO:0000313" key="2">
    <source>
        <dbReference type="Proteomes" id="UP000035681"/>
    </source>
</evidence>
<evidence type="ECO:0008006" key="4">
    <source>
        <dbReference type="Google" id="ProtNLM"/>
    </source>
</evidence>
<keyword evidence="1" id="KW-0812">Transmembrane</keyword>
<keyword evidence="2" id="KW-1185">Reference proteome</keyword>
<dbReference type="SUPFAM" id="SSF81321">
    <property type="entry name" value="Family A G protein-coupled receptor-like"/>
    <property type="match status" value="1"/>
</dbReference>
<dbReference type="Gene3D" id="1.20.1070.10">
    <property type="entry name" value="Rhodopsin 7-helix transmembrane proteins"/>
    <property type="match status" value="1"/>
</dbReference>
<dbReference type="Pfam" id="PF10323">
    <property type="entry name" value="7TM_GPCR_Srv"/>
    <property type="match status" value="1"/>
</dbReference>
<dbReference type="InterPro" id="IPR051119">
    <property type="entry name" value="Nematode_SR-like"/>
</dbReference>
<feature type="transmembrane region" description="Helical" evidence="1">
    <location>
        <begin position="94"/>
        <end position="113"/>
    </location>
</feature>
<feature type="transmembrane region" description="Helical" evidence="1">
    <location>
        <begin position="13"/>
        <end position="34"/>
    </location>
</feature>
<dbReference type="PANTHER" id="PTHR31627">
    <property type="entry name" value="SERPENTINE RECEPTOR CLASS GAMMA-RELATED"/>
    <property type="match status" value="1"/>
</dbReference>
<evidence type="ECO:0000313" key="3">
    <source>
        <dbReference type="WBParaSite" id="TCONS_00004675.p1"/>
    </source>
</evidence>
<dbReference type="Proteomes" id="UP000035681">
    <property type="component" value="Unplaced"/>
</dbReference>
<feature type="transmembrane region" description="Helical" evidence="1">
    <location>
        <begin position="184"/>
        <end position="206"/>
    </location>
</feature>
<dbReference type="PANTHER" id="PTHR31627:SF42">
    <property type="entry name" value="G_PROTEIN_RECEP_F1_2 DOMAIN-CONTAINING PROTEIN-RELATED"/>
    <property type="match status" value="1"/>
</dbReference>
<reference evidence="3" key="1">
    <citation type="submission" date="2024-02" db="UniProtKB">
        <authorList>
            <consortium name="WormBaseParasite"/>
        </authorList>
    </citation>
    <scope>IDENTIFICATION</scope>
</reference>
<keyword evidence="1" id="KW-0472">Membrane</keyword>
<feature type="transmembrane region" description="Helical" evidence="1">
    <location>
        <begin position="134"/>
        <end position="155"/>
    </location>
</feature>
<feature type="transmembrane region" description="Helical" evidence="1">
    <location>
        <begin position="266"/>
        <end position="285"/>
    </location>
</feature>